<comment type="caution">
    <text evidence="2">The sequence shown here is derived from an EMBL/GenBank/DDBJ whole genome shotgun (WGS) entry which is preliminary data.</text>
</comment>
<dbReference type="AlphaFoldDB" id="A0A9D1XCY2"/>
<proteinExistence type="predicted"/>
<reference evidence="2" key="1">
    <citation type="journal article" date="2021" name="PeerJ">
        <title>Extensive microbial diversity within the chicken gut microbiome revealed by metagenomics and culture.</title>
        <authorList>
            <person name="Gilroy R."/>
            <person name="Ravi A."/>
            <person name="Getino M."/>
            <person name="Pursley I."/>
            <person name="Horton D.L."/>
            <person name="Alikhan N.F."/>
            <person name="Baker D."/>
            <person name="Gharbi K."/>
            <person name="Hall N."/>
            <person name="Watson M."/>
            <person name="Adriaenssens E.M."/>
            <person name="Foster-Nyarko E."/>
            <person name="Jarju S."/>
            <person name="Secka A."/>
            <person name="Antonio M."/>
            <person name="Oren A."/>
            <person name="Chaudhuri R.R."/>
            <person name="La Ragione R."/>
            <person name="Hildebrand F."/>
            <person name="Pallen M.J."/>
        </authorList>
    </citation>
    <scope>NUCLEOTIDE SEQUENCE</scope>
    <source>
        <strain evidence="2">CHK183-1962</strain>
    </source>
</reference>
<protein>
    <recommendedName>
        <fullName evidence="4">DUF2383 domain-containing protein</fullName>
    </recommendedName>
</protein>
<evidence type="ECO:0000256" key="1">
    <source>
        <dbReference type="SAM" id="Coils"/>
    </source>
</evidence>
<evidence type="ECO:0008006" key="4">
    <source>
        <dbReference type="Google" id="ProtNLM"/>
    </source>
</evidence>
<organism evidence="2 3">
    <name type="scientific">Candidatus Fusicatenibacter merdavium</name>
    <dbReference type="NCBI Taxonomy" id="2838600"/>
    <lineage>
        <taxon>Bacteria</taxon>
        <taxon>Bacillati</taxon>
        <taxon>Bacillota</taxon>
        <taxon>Clostridia</taxon>
        <taxon>Lachnospirales</taxon>
        <taxon>Lachnospiraceae</taxon>
        <taxon>Fusicatenibacter</taxon>
    </lineage>
</organism>
<dbReference type="InterPro" id="IPR012347">
    <property type="entry name" value="Ferritin-like"/>
</dbReference>
<accession>A0A9D1XCY2</accession>
<sequence>MNDNARLLNFVYQNAQMGVDSIRQLMGIVENKELKEHLKTQFQGYEEFRDTSRRMLEENGYDEKEISAFSKISSYLMINMQLLTDKSTTHIAEMMIQGSNMGVIDAIKNLNECEDAEQEVRNLMEKLQKFEEHNMEKLKEFL</sequence>
<dbReference type="EMBL" id="DXEK01000099">
    <property type="protein sequence ID" value="HIX77132.1"/>
    <property type="molecule type" value="Genomic_DNA"/>
</dbReference>
<gene>
    <name evidence="2" type="ORF">H9734_06000</name>
</gene>
<dbReference type="Proteomes" id="UP000886890">
    <property type="component" value="Unassembled WGS sequence"/>
</dbReference>
<evidence type="ECO:0000313" key="3">
    <source>
        <dbReference type="Proteomes" id="UP000886890"/>
    </source>
</evidence>
<name>A0A9D1XCY2_9FIRM</name>
<feature type="coiled-coil region" evidence="1">
    <location>
        <begin position="106"/>
        <end position="140"/>
    </location>
</feature>
<evidence type="ECO:0000313" key="2">
    <source>
        <dbReference type="EMBL" id="HIX77132.1"/>
    </source>
</evidence>
<keyword evidence="1" id="KW-0175">Coiled coil</keyword>
<reference evidence="2" key="2">
    <citation type="submission" date="2021-04" db="EMBL/GenBank/DDBJ databases">
        <authorList>
            <person name="Gilroy R."/>
        </authorList>
    </citation>
    <scope>NUCLEOTIDE SEQUENCE</scope>
    <source>
        <strain evidence="2">CHK183-1962</strain>
    </source>
</reference>
<dbReference type="Gene3D" id="1.20.1260.10">
    <property type="match status" value="1"/>
</dbReference>